<organism evidence="2">
    <name type="scientific">Macaca fascicularis</name>
    <name type="common">Crab-eating macaque</name>
    <name type="synonym">Cynomolgus monkey</name>
    <dbReference type="NCBI Taxonomy" id="9541"/>
    <lineage>
        <taxon>Eukaryota</taxon>
        <taxon>Metazoa</taxon>
        <taxon>Chordata</taxon>
        <taxon>Craniata</taxon>
        <taxon>Vertebrata</taxon>
        <taxon>Euteleostomi</taxon>
        <taxon>Mammalia</taxon>
        <taxon>Eutheria</taxon>
        <taxon>Euarchontoglires</taxon>
        <taxon>Primates</taxon>
        <taxon>Haplorrhini</taxon>
        <taxon>Catarrhini</taxon>
        <taxon>Cercopithecidae</taxon>
        <taxon>Cercopithecinae</taxon>
        <taxon>Macaca</taxon>
    </lineage>
</organism>
<feature type="transmembrane region" description="Helical" evidence="1">
    <location>
        <begin position="6"/>
        <end position="26"/>
    </location>
</feature>
<evidence type="ECO:0000313" key="2">
    <source>
        <dbReference type="EMBL" id="BAE89068.1"/>
    </source>
</evidence>
<reference evidence="2" key="1">
    <citation type="journal article" date="2007" name="PLoS Biol.">
        <title>Rate of evolution in brain-expressed genes in humans and other primates.</title>
        <authorList>
            <person name="Wang H.-Y."/>
            <person name="Chien H.-C."/>
            <person name="Osada N."/>
            <person name="Hashimoto K."/>
            <person name="Sugano S."/>
            <person name="Gojobori T."/>
            <person name="Chou C.-K."/>
            <person name="Tsai S.-F."/>
            <person name="Wu C.-I."/>
            <person name="Shen C.-K.J."/>
        </authorList>
    </citation>
    <scope>NUCLEOTIDE SEQUENCE</scope>
</reference>
<protein>
    <submittedName>
        <fullName evidence="2">Macaca fascicularis brain cDNA clone: QflA-16288, similar to human growth arrest-specific 7 (GAS7), transcript variant c, mRNA, RefSeq: NM_201433.1</fullName>
    </submittedName>
</protein>
<evidence type="ECO:0000256" key="1">
    <source>
        <dbReference type="SAM" id="Phobius"/>
    </source>
</evidence>
<keyword evidence="1" id="KW-0472">Membrane</keyword>
<name>I7G4Z4_MACFA</name>
<dbReference type="EMBL" id="AB172006">
    <property type="protein sequence ID" value="BAE89068.1"/>
    <property type="molecule type" value="mRNA"/>
</dbReference>
<accession>I7G4Z4</accession>
<keyword evidence="1" id="KW-1133">Transmembrane helix</keyword>
<sequence>MDTSQLFCLVFFLCFVYIFIYSQHFGRPRWADHKVRSLRPAWPTW</sequence>
<proteinExistence type="evidence at transcript level"/>
<keyword evidence="1" id="KW-0812">Transmembrane</keyword>
<dbReference type="AlphaFoldDB" id="I7G4Z4"/>